<dbReference type="GO" id="GO:0046166">
    <property type="term" value="P:glyceraldehyde-3-phosphate biosynthetic process"/>
    <property type="evidence" value="ECO:0007669"/>
    <property type="project" value="TreeGrafter"/>
</dbReference>
<evidence type="ECO:0000256" key="11">
    <source>
        <dbReference type="RuleBase" id="RU363013"/>
    </source>
</evidence>
<comment type="pathway">
    <text evidence="3 11">Carbohydrate biosynthesis; gluconeogenesis.</text>
</comment>
<reference evidence="12" key="1">
    <citation type="submission" date="2013-11" db="EMBL/GenBank/DDBJ databases">
        <title>Genome sequence of the fusiform rust pathogen reveals effectors for host alternation and coevolution with pine.</title>
        <authorList>
            <consortium name="DOE Joint Genome Institute"/>
            <person name="Smith K."/>
            <person name="Pendleton A."/>
            <person name="Kubisiak T."/>
            <person name="Anderson C."/>
            <person name="Salamov A."/>
            <person name="Aerts A."/>
            <person name="Riley R."/>
            <person name="Clum A."/>
            <person name="Lindquist E."/>
            <person name="Ence D."/>
            <person name="Campbell M."/>
            <person name="Kronenberg Z."/>
            <person name="Feau N."/>
            <person name="Dhillon B."/>
            <person name="Hamelin R."/>
            <person name="Burleigh J."/>
            <person name="Smith J."/>
            <person name="Yandell M."/>
            <person name="Nelson C."/>
            <person name="Grigoriev I."/>
            <person name="Davis J."/>
        </authorList>
    </citation>
    <scope>NUCLEOTIDE SEQUENCE</scope>
    <source>
        <strain evidence="12">G11</strain>
    </source>
</reference>
<evidence type="ECO:0000256" key="9">
    <source>
        <dbReference type="ARBA" id="ARBA00023152"/>
    </source>
</evidence>
<dbReference type="InterPro" id="IPR000652">
    <property type="entry name" value="Triosephosphate_isomerase"/>
</dbReference>
<comment type="pathway">
    <text evidence="2 11">Carbohydrate degradation; glycolysis; D-glyceraldehyde 3-phosphate from glycerone phosphate: step 1/1.</text>
</comment>
<dbReference type="EMBL" id="MU167214">
    <property type="protein sequence ID" value="KAG0151153.1"/>
    <property type="molecule type" value="Genomic_DNA"/>
</dbReference>
<name>A0A9P6NRZ8_9BASI</name>
<dbReference type="SUPFAM" id="SSF51351">
    <property type="entry name" value="Triosephosphate isomerase (TIM)"/>
    <property type="match status" value="1"/>
</dbReference>
<dbReference type="GO" id="GO:0004807">
    <property type="term" value="F:triose-phosphate isomerase activity"/>
    <property type="evidence" value="ECO:0007669"/>
    <property type="project" value="UniProtKB-EC"/>
</dbReference>
<evidence type="ECO:0000256" key="1">
    <source>
        <dbReference type="ARBA" id="ARBA00000474"/>
    </source>
</evidence>
<keyword evidence="9 11" id="KW-0324">Glycolysis</keyword>
<dbReference type="PROSITE" id="PS00171">
    <property type="entry name" value="TIM_1"/>
    <property type="match status" value="1"/>
</dbReference>
<comment type="subunit">
    <text evidence="5">Homodimer.</text>
</comment>
<dbReference type="Gene3D" id="3.20.20.70">
    <property type="entry name" value="Aldolase class I"/>
    <property type="match status" value="1"/>
</dbReference>
<dbReference type="OrthoDB" id="6715177at2759"/>
<dbReference type="PROSITE" id="PS51440">
    <property type="entry name" value="TIM_2"/>
    <property type="match status" value="1"/>
</dbReference>
<dbReference type="FunFam" id="3.20.20.70:FF:000025">
    <property type="entry name" value="Triosephosphate isomerase"/>
    <property type="match status" value="1"/>
</dbReference>
<dbReference type="Proteomes" id="UP000886653">
    <property type="component" value="Unassembled WGS sequence"/>
</dbReference>
<dbReference type="HAMAP" id="MF_00147_B">
    <property type="entry name" value="TIM_B"/>
    <property type="match status" value="1"/>
</dbReference>
<dbReference type="GO" id="GO:0005829">
    <property type="term" value="C:cytosol"/>
    <property type="evidence" value="ECO:0007669"/>
    <property type="project" value="TreeGrafter"/>
</dbReference>
<dbReference type="InterPro" id="IPR013785">
    <property type="entry name" value="Aldolase_TIM"/>
</dbReference>
<dbReference type="GO" id="GO:0019563">
    <property type="term" value="P:glycerol catabolic process"/>
    <property type="evidence" value="ECO:0007669"/>
    <property type="project" value="TreeGrafter"/>
</dbReference>
<organism evidence="12 13">
    <name type="scientific">Cronartium quercuum f. sp. fusiforme G11</name>
    <dbReference type="NCBI Taxonomy" id="708437"/>
    <lineage>
        <taxon>Eukaryota</taxon>
        <taxon>Fungi</taxon>
        <taxon>Dikarya</taxon>
        <taxon>Basidiomycota</taxon>
        <taxon>Pucciniomycotina</taxon>
        <taxon>Pucciniomycetes</taxon>
        <taxon>Pucciniales</taxon>
        <taxon>Coleosporiaceae</taxon>
        <taxon>Cronartium</taxon>
    </lineage>
</organism>
<evidence type="ECO:0000256" key="2">
    <source>
        <dbReference type="ARBA" id="ARBA00004680"/>
    </source>
</evidence>
<dbReference type="CDD" id="cd00311">
    <property type="entry name" value="TIM"/>
    <property type="match status" value="1"/>
</dbReference>
<dbReference type="InterPro" id="IPR022896">
    <property type="entry name" value="TrioseP_Isoase_bac/euk"/>
</dbReference>
<proteinExistence type="inferred from homology"/>
<dbReference type="GO" id="GO:0006096">
    <property type="term" value="P:glycolytic process"/>
    <property type="evidence" value="ECO:0007669"/>
    <property type="project" value="UniProtKB-KW"/>
</dbReference>
<comment type="catalytic activity">
    <reaction evidence="1 11">
        <text>D-glyceraldehyde 3-phosphate = dihydroxyacetone phosphate</text>
        <dbReference type="Rhea" id="RHEA:18585"/>
        <dbReference type="ChEBI" id="CHEBI:57642"/>
        <dbReference type="ChEBI" id="CHEBI:59776"/>
        <dbReference type="EC" id="5.3.1.1"/>
    </reaction>
</comment>
<evidence type="ECO:0000256" key="8">
    <source>
        <dbReference type="ARBA" id="ARBA00022432"/>
    </source>
</evidence>
<keyword evidence="10 11" id="KW-0413">Isomerase</keyword>
<dbReference type="InterPro" id="IPR035990">
    <property type="entry name" value="TIM_sf"/>
</dbReference>
<gene>
    <name evidence="12" type="ORF">CROQUDRAFT_651353</name>
</gene>
<evidence type="ECO:0000256" key="7">
    <source>
        <dbReference type="ARBA" id="ARBA00019397"/>
    </source>
</evidence>
<comment type="caution">
    <text evidence="12">The sequence shown here is derived from an EMBL/GenBank/DDBJ whole genome shotgun (WGS) entry which is preliminary data.</text>
</comment>
<keyword evidence="8 11" id="KW-0312">Gluconeogenesis</keyword>
<dbReference type="GO" id="GO:0006094">
    <property type="term" value="P:gluconeogenesis"/>
    <property type="evidence" value="ECO:0007669"/>
    <property type="project" value="UniProtKB-KW"/>
</dbReference>
<evidence type="ECO:0000256" key="3">
    <source>
        <dbReference type="ARBA" id="ARBA00004742"/>
    </source>
</evidence>
<evidence type="ECO:0000256" key="10">
    <source>
        <dbReference type="ARBA" id="ARBA00023235"/>
    </source>
</evidence>
<dbReference type="PANTHER" id="PTHR21139">
    <property type="entry name" value="TRIOSEPHOSPHATE ISOMERASE"/>
    <property type="match status" value="1"/>
</dbReference>
<evidence type="ECO:0000256" key="6">
    <source>
        <dbReference type="ARBA" id="ARBA00011940"/>
    </source>
</evidence>
<protein>
    <recommendedName>
        <fullName evidence="7 11">Triosephosphate isomerase</fullName>
        <ecNumber evidence="6 11">5.3.1.1</ecNumber>
    </recommendedName>
</protein>
<dbReference type="PANTHER" id="PTHR21139:SF41">
    <property type="entry name" value="TRIOSEPHOSPHATE ISOMERASE"/>
    <property type="match status" value="1"/>
</dbReference>
<evidence type="ECO:0000256" key="5">
    <source>
        <dbReference type="ARBA" id="ARBA00011738"/>
    </source>
</evidence>
<accession>A0A9P6NRZ8</accession>
<comment type="similarity">
    <text evidence="4 11">Belongs to the triosephosphate isomerase family.</text>
</comment>
<sequence length="255" mass="27645">MTGRKFFVGGNFKMNGTQDSLKSIVKVLNEAELDPKAEVVIAPPALYLLPIQEYAKKHILVAAQNGYLEKSGAFTGEISFDQLVDAKIPYVILGHSERRSLFHEDSELVGLKTGAALAAKLSVIACIGETLSERESDKTLAVVQSQLEGIKKGIEKYGQSWDNVVVAYEPVWAIGTGKVATPQQAQEVHKAIREWFAKAVNPKVAESIRIIYGGSVSGKNCDELSREPDIDGFLVGGASLKPEFVQIVNSGKSKL</sequence>
<dbReference type="NCBIfam" id="TIGR00419">
    <property type="entry name" value="tim"/>
    <property type="match status" value="1"/>
</dbReference>
<dbReference type="InterPro" id="IPR020861">
    <property type="entry name" value="Triosephosphate_isomerase_AS"/>
</dbReference>
<dbReference type="EC" id="5.3.1.1" evidence="6 11"/>
<evidence type="ECO:0000313" key="12">
    <source>
        <dbReference type="EMBL" id="KAG0151153.1"/>
    </source>
</evidence>
<dbReference type="AlphaFoldDB" id="A0A9P6NRZ8"/>
<dbReference type="Pfam" id="PF00121">
    <property type="entry name" value="TIM"/>
    <property type="match status" value="1"/>
</dbReference>
<keyword evidence="13" id="KW-1185">Reference proteome</keyword>
<evidence type="ECO:0000256" key="4">
    <source>
        <dbReference type="ARBA" id="ARBA00007422"/>
    </source>
</evidence>
<evidence type="ECO:0000313" key="13">
    <source>
        <dbReference type="Proteomes" id="UP000886653"/>
    </source>
</evidence>